<proteinExistence type="predicted"/>
<dbReference type="AlphaFoldDB" id="A0A7Y9RTX1"/>
<evidence type="ECO:0000256" key="2">
    <source>
        <dbReference type="SAM" id="Phobius"/>
    </source>
</evidence>
<comment type="caution">
    <text evidence="3">The sequence shown here is derived from an EMBL/GenBank/DDBJ whole genome shotgun (WGS) entry which is preliminary data.</text>
</comment>
<protein>
    <recommendedName>
        <fullName evidence="5">Ion channel</fullName>
    </recommendedName>
</protein>
<evidence type="ECO:0000256" key="1">
    <source>
        <dbReference type="SAM" id="MobiDB-lite"/>
    </source>
</evidence>
<gene>
    <name evidence="3" type="ORF">BJ989_002860</name>
</gene>
<evidence type="ECO:0000313" key="3">
    <source>
        <dbReference type="EMBL" id="NYG56556.1"/>
    </source>
</evidence>
<feature type="region of interest" description="Disordered" evidence="1">
    <location>
        <begin position="212"/>
        <end position="241"/>
    </location>
</feature>
<evidence type="ECO:0008006" key="5">
    <source>
        <dbReference type="Google" id="ProtNLM"/>
    </source>
</evidence>
<sequence length="241" mass="25193">MPELLVVGGALVVLLTFVDAFATTLAVSRGAGPLTRTVLAVLWRAALRVHRRDREGGWLVAGGPVLLVTTVGLWVGALWTGWTLVFHGSQAVVTSTGGRPAGLADVVYSTGFTVFTLGTGDFVAATPGWRVVMAVATFSGLFLVTLAITYLISVVAAVVARRVVAVQVHGLGDSPAEIVARGWTGEGFGSMFQQQLVSLSTAVATSAEQHWPTPCCTTSTPGPAAWPRPWPSRTSTTRSPP</sequence>
<organism evidence="3 4">
    <name type="scientific">Nocardioides perillae</name>
    <dbReference type="NCBI Taxonomy" id="1119534"/>
    <lineage>
        <taxon>Bacteria</taxon>
        <taxon>Bacillati</taxon>
        <taxon>Actinomycetota</taxon>
        <taxon>Actinomycetes</taxon>
        <taxon>Propionibacteriales</taxon>
        <taxon>Nocardioidaceae</taxon>
        <taxon>Nocardioides</taxon>
    </lineage>
</organism>
<feature type="transmembrane region" description="Helical" evidence="2">
    <location>
        <begin position="59"/>
        <end position="79"/>
    </location>
</feature>
<keyword evidence="2" id="KW-0472">Membrane</keyword>
<name>A0A7Y9RTX1_9ACTN</name>
<dbReference type="Gene3D" id="1.10.287.70">
    <property type="match status" value="1"/>
</dbReference>
<feature type="compositionally biased region" description="Polar residues" evidence="1">
    <location>
        <begin position="232"/>
        <end position="241"/>
    </location>
</feature>
<keyword evidence="2" id="KW-0812">Transmembrane</keyword>
<dbReference type="SUPFAM" id="SSF81324">
    <property type="entry name" value="Voltage-gated potassium channels"/>
    <property type="match status" value="1"/>
</dbReference>
<keyword evidence="2" id="KW-1133">Transmembrane helix</keyword>
<dbReference type="EMBL" id="JACCAC010000001">
    <property type="protein sequence ID" value="NYG56556.1"/>
    <property type="molecule type" value="Genomic_DNA"/>
</dbReference>
<feature type="compositionally biased region" description="Low complexity" evidence="1">
    <location>
        <begin position="212"/>
        <end position="223"/>
    </location>
</feature>
<dbReference type="RefSeq" id="WP_179518789.1">
    <property type="nucleotide sequence ID" value="NZ_JACCAC010000001.1"/>
</dbReference>
<dbReference type="Proteomes" id="UP000544110">
    <property type="component" value="Unassembled WGS sequence"/>
</dbReference>
<reference evidence="3 4" key="1">
    <citation type="submission" date="2020-07" db="EMBL/GenBank/DDBJ databases">
        <title>Sequencing the genomes of 1000 actinobacteria strains.</title>
        <authorList>
            <person name="Klenk H.-P."/>
        </authorList>
    </citation>
    <scope>NUCLEOTIDE SEQUENCE [LARGE SCALE GENOMIC DNA]</scope>
    <source>
        <strain evidence="3 4">DSM 24552</strain>
    </source>
</reference>
<keyword evidence="4" id="KW-1185">Reference proteome</keyword>
<accession>A0A7Y9RTX1</accession>
<evidence type="ECO:0000313" key="4">
    <source>
        <dbReference type="Proteomes" id="UP000544110"/>
    </source>
</evidence>
<feature type="transmembrane region" description="Helical" evidence="2">
    <location>
        <begin position="131"/>
        <end position="159"/>
    </location>
</feature>